<dbReference type="Pfam" id="PF12861">
    <property type="entry name" value="zf-ANAPC11"/>
    <property type="match status" value="1"/>
</dbReference>
<dbReference type="GO" id="GO:0008270">
    <property type="term" value="F:zinc ion binding"/>
    <property type="evidence" value="ECO:0007669"/>
    <property type="project" value="UniProtKB-KW"/>
</dbReference>
<dbReference type="Proteomes" id="UP000694545">
    <property type="component" value="Unplaced"/>
</dbReference>
<feature type="domain" description="Anaphase-promoting complex subunit 11 RING-H2 finger" evidence="7">
    <location>
        <begin position="192"/>
        <end position="232"/>
    </location>
</feature>
<evidence type="ECO:0000256" key="6">
    <source>
        <dbReference type="SAM" id="MobiDB-lite"/>
    </source>
</evidence>
<dbReference type="GO" id="GO:0031145">
    <property type="term" value="P:anaphase-promoting complex-dependent catabolic process"/>
    <property type="evidence" value="ECO:0007669"/>
    <property type="project" value="InterPro"/>
</dbReference>
<evidence type="ECO:0000313" key="8">
    <source>
        <dbReference type="Ensembl" id="ENSVKKP00000006491.1"/>
    </source>
</evidence>
<reference evidence="8" key="1">
    <citation type="submission" date="2025-08" db="UniProtKB">
        <authorList>
            <consortium name="Ensembl"/>
        </authorList>
    </citation>
    <scope>IDENTIFICATION</scope>
</reference>
<evidence type="ECO:0000313" key="9">
    <source>
        <dbReference type="Proteomes" id="UP000694545"/>
    </source>
</evidence>
<feature type="compositionally biased region" description="Low complexity" evidence="6">
    <location>
        <begin position="29"/>
        <end position="65"/>
    </location>
</feature>
<keyword evidence="9" id="KW-1185">Reference proteome</keyword>
<accession>A0A8D2KT99</accession>
<dbReference type="SUPFAM" id="SSF57850">
    <property type="entry name" value="RING/U-box"/>
    <property type="match status" value="1"/>
</dbReference>
<keyword evidence="1" id="KW-0479">Metal-binding</keyword>
<evidence type="ECO:0000256" key="5">
    <source>
        <dbReference type="ARBA" id="ARBA00023306"/>
    </source>
</evidence>
<evidence type="ECO:0000259" key="7">
    <source>
        <dbReference type="Pfam" id="PF12861"/>
    </source>
</evidence>
<proteinExistence type="predicted"/>
<organism evidence="8 9">
    <name type="scientific">Varanus komodoensis</name>
    <name type="common">Komodo dragon</name>
    <dbReference type="NCBI Taxonomy" id="61221"/>
    <lineage>
        <taxon>Eukaryota</taxon>
        <taxon>Metazoa</taxon>
        <taxon>Chordata</taxon>
        <taxon>Craniata</taxon>
        <taxon>Vertebrata</taxon>
        <taxon>Euteleostomi</taxon>
        <taxon>Lepidosauria</taxon>
        <taxon>Squamata</taxon>
        <taxon>Bifurcata</taxon>
        <taxon>Unidentata</taxon>
        <taxon>Episquamata</taxon>
        <taxon>Toxicofera</taxon>
        <taxon>Anguimorpha</taxon>
        <taxon>Paleoanguimorpha</taxon>
        <taxon>Varanoidea</taxon>
        <taxon>Varanidae</taxon>
        <taxon>Varanus</taxon>
    </lineage>
</organism>
<dbReference type="PANTHER" id="PTHR11210">
    <property type="entry name" value="RING BOX"/>
    <property type="match status" value="1"/>
</dbReference>
<dbReference type="GO" id="GO:0097602">
    <property type="term" value="F:cullin family protein binding"/>
    <property type="evidence" value="ECO:0007669"/>
    <property type="project" value="InterPro"/>
</dbReference>
<evidence type="ECO:0000256" key="3">
    <source>
        <dbReference type="ARBA" id="ARBA00022786"/>
    </source>
</evidence>
<dbReference type="Gene3D" id="3.30.40.10">
    <property type="entry name" value="Zinc/RING finger domain, C3HC4 (zinc finger)"/>
    <property type="match status" value="1"/>
</dbReference>
<dbReference type="GO" id="GO:0061630">
    <property type="term" value="F:ubiquitin protein ligase activity"/>
    <property type="evidence" value="ECO:0007669"/>
    <property type="project" value="InterPro"/>
</dbReference>
<dbReference type="InterPro" id="IPR051031">
    <property type="entry name" value="RING-box_E3_Ubiquitin_Ligase"/>
</dbReference>
<keyword evidence="2" id="KW-0863">Zinc-finger</keyword>
<evidence type="ECO:0000256" key="2">
    <source>
        <dbReference type="ARBA" id="ARBA00022771"/>
    </source>
</evidence>
<reference evidence="8" key="2">
    <citation type="submission" date="2025-09" db="UniProtKB">
        <authorList>
            <consortium name="Ensembl"/>
        </authorList>
    </citation>
    <scope>IDENTIFICATION</scope>
</reference>
<feature type="region of interest" description="Disordered" evidence="6">
    <location>
        <begin position="1"/>
        <end position="66"/>
    </location>
</feature>
<dbReference type="Ensembl" id="ENSVKKT00000006662.1">
    <property type="protein sequence ID" value="ENSVKKP00000006491.1"/>
    <property type="gene ID" value="ENSVKKG00000004705.1"/>
</dbReference>
<keyword evidence="5" id="KW-0131">Cell cycle</keyword>
<dbReference type="InterPro" id="IPR013083">
    <property type="entry name" value="Znf_RING/FYVE/PHD"/>
</dbReference>
<protein>
    <recommendedName>
        <fullName evidence="7">Anaphase-promoting complex subunit 11 RING-H2 finger domain-containing protein</fullName>
    </recommendedName>
</protein>
<keyword evidence="3" id="KW-0833">Ubl conjugation pathway</keyword>
<dbReference type="AlphaFoldDB" id="A0A8D2KT99"/>
<name>A0A8D2KT99_VARKO</name>
<evidence type="ECO:0000256" key="4">
    <source>
        <dbReference type="ARBA" id="ARBA00022833"/>
    </source>
</evidence>
<sequence>SAHPGTYPTVGRGSVPAASPGQSGSVPHRAATARSASSASASPAASARSSSATTTAATGPPSSTSLTPVEFNNIIQRHIHFVAHDGGFLRLPGPTLPAALDRGAETDEAGIGKTRRGRKSARTCRVGFLCERKKQATLSRGVLWEWARKEAWETIRGGTSGTILSIVCNLDIMKVKIKSWHGVASWLWVANDENCGICRMAFNGCCPDCRNSLVNPFLLNLFSFEDSCVHDWKKPREGSRFYYGGAAVQQTWQCA</sequence>
<dbReference type="InterPro" id="IPR024991">
    <property type="entry name" value="RING-H2_APC11"/>
</dbReference>
<dbReference type="GO" id="GO:0005680">
    <property type="term" value="C:anaphase-promoting complex"/>
    <property type="evidence" value="ECO:0007669"/>
    <property type="project" value="InterPro"/>
</dbReference>
<evidence type="ECO:0000256" key="1">
    <source>
        <dbReference type="ARBA" id="ARBA00022723"/>
    </source>
</evidence>
<keyword evidence="4" id="KW-0862">Zinc</keyword>